<evidence type="ECO:0000313" key="2">
    <source>
        <dbReference type="Proteomes" id="UP000467841"/>
    </source>
</evidence>
<dbReference type="Proteomes" id="UP000467841">
    <property type="component" value="Unassembled WGS sequence"/>
</dbReference>
<evidence type="ECO:0008006" key="3">
    <source>
        <dbReference type="Google" id="ProtNLM"/>
    </source>
</evidence>
<dbReference type="Gene3D" id="3.80.10.10">
    <property type="entry name" value="Ribonuclease Inhibitor"/>
    <property type="match status" value="1"/>
</dbReference>
<gene>
    <name evidence="1" type="ORF">MERR_LOCUS40646</name>
</gene>
<dbReference type="InterPro" id="IPR032675">
    <property type="entry name" value="LRR_dom_sf"/>
</dbReference>
<dbReference type="PANTHER" id="PTHR23155">
    <property type="entry name" value="DISEASE RESISTANCE PROTEIN RP"/>
    <property type="match status" value="1"/>
</dbReference>
<evidence type="ECO:0000313" key="1">
    <source>
        <dbReference type="EMBL" id="CAA7053410.1"/>
    </source>
</evidence>
<dbReference type="AlphaFoldDB" id="A0A6D2K921"/>
<comment type="caution">
    <text evidence="1">The sequence shown here is derived from an EMBL/GenBank/DDBJ whole genome shotgun (WGS) entry which is preliminary data.</text>
</comment>
<dbReference type="InterPro" id="IPR044974">
    <property type="entry name" value="Disease_R_plants"/>
</dbReference>
<protein>
    <recommendedName>
        <fullName evidence="3">NB-ARC domain-containing protein</fullName>
    </recommendedName>
</protein>
<dbReference type="GO" id="GO:0098542">
    <property type="term" value="P:defense response to other organism"/>
    <property type="evidence" value="ECO:0007669"/>
    <property type="project" value="TreeGrafter"/>
</dbReference>
<organism evidence="1 2">
    <name type="scientific">Microthlaspi erraticum</name>
    <dbReference type="NCBI Taxonomy" id="1685480"/>
    <lineage>
        <taxon>Eukaryota</taxon>
        <taxon>Viridiplantae</taxon>
        <taxon>Streptophyta</taxon>
        <taxon>Embryophyta</taxon>
        <taxon>Tracheophyta</taxon>
        <taxon>Spermatophyta</taxon>
        <taxon>Magnoliopsida</taxon>
        <taxon>eudicotyledons</taxon>
        <taxon>Gunneridae</taxon>
        <taxon>Pentapetalae</taxon>
        <taxon>rosids</taxon>
        <taxon>malvids</taxon>
        <taxon>Brassicales</taxon>
        <taxon>Brassicaceae</taxon>
        <taxon>Coluteocarpeae</taxon>
        <taxon>Microthlaspi</taxon>
    </lineage>
</organism>
<dbReference type="EMBL" id="CACVBM020001531">
    <property type="protein sequence ID" value="CAA7053410.1"/>
    <property type="molecule type" value="Genomic_DNA"/>
</dbReference>
<dbReference type="OrthoDB" id="3794806at2759"/>
<dbReference type="SUPFAM" id="SSF52058">
    <property type="entry name" value="L domain-like"/>
    <property type="match status" value="1"/>
</dbReference>
<keyword evidence="2" id="KW-1185">Reference proteome</keyword>
<accession>A0A6D2K921</accession>
<proteinExistence type="predicted"/>
<name>A0A6D2K921_9BRAS</name>
<reference evidence="1" key="1">
    <citation type="submission" date="2020-01" db="EMBL/GenBank/DDBJ databases">
        <authorList>
            <person name="Mishra B."/>
        </authorList>
    </citation>
    <scope>NUCLEOTIDE SEQUENCE [LARGE SCALE GENOMIC DNA]</scope>
</reference>
<sequence>MWWPSIGAQCHRGDHVMQETVEEWRHAINVLTSYATEFSGMEDKILPLLKYSYDNLKGEDVKSCLLYCALFPEDDLISKEDLIDYLIGEGIIDGSEGIERARTRGVGLNEIPKVKNWNSVRRMSLMKNKIRNLAGSPECLELTAFLMQRGELVNISSEFFKSMPKLQTTGIRHLPKGLQELKKLIHLDLGYKLSSIAGISNLHNLMILNLEVAFHGIAA</sequence>
<dbReference type="PANTHER" id="PTHR23155:SF1192">
    <property type="entry name" value="DISEASE RESISTANCE PROTEIN RFL1-RELATED"/>
    <property type="match status" value="1"/>
</dbReference>